<name>A0A4D7QTI3_9HYPH</name>
<organism evidence="2 3">
    <name type="scientific">Phreatobacter aquaticus</name>
    <dbReference type="NCBI Taxonomy" id="2570229"/>
    <lineage>
        <taxon>Bacteria</taxon>
        <taxon>Pseudomonadati</taxon>
        <taxon>Pseudomonadota</taxon>
        <taxon>Alphaproteobacteria</taxon>
        <taxon>Hyphomicrobiales</taxon>
        <taxon>Phreatobacteraceae</taxon>
        <taxon>Phreatobacter</taxon>
    </lineage>
</organism>
<evidence type="ECO:0000313" key="3">
    <source>
        <dbReference type="Proteomes" id="UP000298588"/>
    </source>
</evidence>
<proteinExistence type="predicted"/>
<evidence type="ECO:0000259" key="1">
    <source>
        <dbReference type="Pfam" id="PF06568"/>
    </source>
</evidence>
<sequence>MLYLFNALVSRLHAYAVYQRTKSELTQLDDRSLADMGFQRGEIEFLARKAAEVEA</sequence>
<dbReference type="OrthoDB" id="8244198at2"/>
<reference evidence="2 3" key="1">
    <citation type="submission" date="2019-04" db="EMBL/GenBank/DDBJ databases">
        <title>Phreatobacter aquaticus sp. nov.</title>
        <authorList>
            <person name="Choi A."/>
            <person name="Baek K."/>
        </authorList>
    </citation>
    <scope>NUCLEOTIDE SEQUENCE [LARGE SCALE GENOMIC DNA]</scope>
    <source>
        <strain evidence="2 3">NMCR1094</strain>
    </source>
</reference>
<dbReference type="Proteomes" id="UP000298588">
    <property type="component" value="Chromosome"/>
</dbReference>
<accession>A0A4D7QTI3</accession>
<dbReference type="EMBL" id="CP039865">
    <property type="protein sequence ID" value="QCK87322.1"/>
    <property type="molecule type" value="Genomic_DNA"/>
</dbReference>
<dbReference type="KEGG" id="paqt:E8L99_16935"/>
<keyword evidence="3" id="KW-1185">Reference proteome</keyword>
<dbReference type="RefSeq" id="WP_137100651.1">
    <property type="nucleotide sequence ID" value="NZ_CP039865.1"/>
</dbReference>
<protein>
    <submittedName>
        <fullName evidence="2">DUF1127 domain-containing protein</fullName>
    </submittedName>
</protein>
<feature type="domain" description="YjiS-like" evidence="1">
    <location>
        <begin position="8"/>
        <end position="44"/>
    </location>
</feature>
<dbReference type="InterPro" id="IPR009506">
    <property type="entry name" value="YjiS-like"/>
</dbReference>
<gene>
    <name evidence="2" type="ORF">E8L99_16935</name>
</gene>
<evidence type="ECO:0000313" key="2">
    <source>
        <dbReference type="EMBL" id="QCK87322.1"/>
    </source>
</evidence>
<dbReference type="Pfam" id="PF06568">
    <property type="entry name" value="YjiS-like"/>
    <property type="match status" value="1"/>
</dbReference>
<dbReference type="AlphaFoldDB" id="A0A4D7QTI3"/>